<evidence type="ECO:0000313" key="1">
    <source>
        <dbReference type="EMBL" id="CAH2069162.1"/>
    </source>
</evidence>
<accession>A0ABN8J117</accession>
<dbReference type="Proteomes" id="UP000837857">
    <property type="component" value="Chromosome 5"/>
</dbReference>
<proteinExistence type="predicted"/>
<reference evidence="1" key="1">
    <citation type="submission" date="2022-03" db="EMBL/GenBank/DDBJ databases">
        <authorList>
            <person name="Martin H S."/>
        </authorList>
    </citation>
    <scope>NUCLEOTIDE SEQUENCE</scope>
</reference>
<sequence length="69" mass="7909">MSGTDKWRGRRGACLWVCGLWEPADNGAWNAIRARERHDRGRGQTVLTERASAVYNLARGNRLRQRATR</sequence>
<name>A0ABN8J117_9NEOP</name>
<evidence type="ECO:0008006" key="3">
    <source>
        <dbReference type="Google" id="ProtNLM"/>
    </source>
</evidence>
<evidence type="ECO:0000313" key="2">
    <source>
        <dbReference type="Proteomes" id="UP000837857"/>
    </source>
</evidence>
<protein>
    <recommendedName>
        <fullName evidence="3">Transposase</fullName>
    </recommendedName>
</protein>
<gene>
    <name evidence="1" type="ORF">IPOD504_LOCUS14766</name>
</gene>
<feature type="non-terminal residue" evidence="1">
    <location>
        <position position="69"/>
    </location>
</feature>
<keyword evidence="2" id="KW-1185">Reference proteome</keyword>
<organism evidence="1 2">
    <name type="scientific">Iphiclides podalirius</name>
    <name type="common">scarce swallowtail</name>
    <dbReference type="NCBI Taxonomy" id="110791"/>
    <lineage>
        <taxon>Eukaryota</taxon>
        <taxon>Metazoa</taxon>
        <taxon>Ecdysozoa</taxon>
        <taxon>Arthropoda</taxon>
        <taxon>Hexapoda</taxon>
        <taxon>Insecta</taxon>
        <taxon>Pterygota</taxon>
        <taxon>Neoptera</taxon>
        <taxon>Endopterygota</taxon>
        <taxon>Lepidoptera</taxon>
        <taxon>Glossata</taxon>
        <taxon>Ditrysia</taxon>
        <taxon>Papilionoidea</taxon>
        <taxon>Papilionidae</taxon>
        <taxon>Papilioninae</taxon>
        <taxon>Iphiclides</taxon>
    </lineage>
</organism>
<dbReference type="EMBL" id="OW152817">
    <property type="protein sequence ID" value="CAH2069162.1"/>
    <property type="molecule type" value="Genomic_DNA"/>
</dbReference>